<dbReference type="Gene3D" id="3.30.457.10">
    <property type="entry name" value="Copper amine oxidase-like, N-terminal domain"/>
    <property type="match status" value="1"/>
</dbReference>
<comment type="caution">
    <text evidence="5">The sequence shown here is derived from an EMBL/GenBank/DDBJ whole genome shotgun (WGS) entry which is preliminary data.</text>
</comment>
<evidence type="ECO:0000313" key="6">
    <source>
        <dbReference type="Proteomes" id="UP000298246"/>
    </source>
</evidence>
<evidence type="ECO:0000256" key="1">
    <source>
        <dbReference type="SAM" id="SignalP"/>
    </source>
</evidence>
<evidence type="ECO:0000259" key="3">
    <source>
        <dbReference type="Pfam" id="PF11738"/>
    </source>
</evidence>
<keyword evidence="6" id="KW-1185">Reference proteome</keyword>
<dbReference type="InterPro" id="IPR025303">
    <property type="entry name" value="PdaC"/>
</dbReference>
<feature type="chain" id="PRO_5038355533" evidence="1">
    <location>
        <begin position="39"/>
        <end position="375"/>
    </location>
</feature>
<gene>
    <name evidence="5" type="ORF">B5M42_21715</name>
</gene>
<dbReference type="InterPro" id="IPR012854">
    <property type="entry name" value="Cu_amine_oxidase-like_N"/>
</dbReference>
<feature type="domain" description="Deacetylase PdaC" evidence="4">
    <location>
        <begin position="189"/>
        <end position="277"/>
    </location>
</feature>
<dbReference type="Gene3D" id="3.90.640.20">
    <property type="entry name" value="Heat-shock cognate protein, ATPase"/>
    <property type="match status" value="1"/>
</dbReference>
<organism evidence="5 6">
    <name type="scientific">Paenibacillus athensensis</name>
    <dbReference type="NCBI Taxonomy" id="1967502"/>
    <lineage>
        <taxon>Bacteria</taxon>
        <taxon>Bacillati</taxon>
        <taxon>Bacillota</taxon>
        <taxon>Bacilli</taxon>
        <taxon>Bacillales</taxon>
        <taxon>Paenibacillaceae</taxon>
        <taxon>Paenibacillus</taxon>
    </lineage>
</organism>
<dbReference type="OrthoDB" id="5637at2"/>
<dbReference type="Pfam" id="PF07833">
    <property type="entry name" value="Cu_amine_oxidN1"/>
    <property type="match status" value="1"/>
</dbReference>
<dbReference type="InterPro" id="IPR036582">
    <property type="entry name" value="Mao_N_sf"/>
</dbReference>
<dbReference type="SUPFAM" id="SSF55383">
    <property type="entry name" value="Copper amine oxidase, domain N"/>
    <property type="match status" value="1"/>
</dbReference>
<name>A0A4Y8PSY6_9BACL</name>
<feature type="domain" description="Copper amine oxidase-like N-terminal" evidence="2">
    <location>
        <begin position="72"/>
        <end position="166"/>
    </location>
</feature>
<protein>
    <submittedName>
        <fullName evidence="5">Uncharacterized protein</fullName>
    </submittedName>
</protein>
<dbReference type="Pfam" id="PF11738">
    <property type="entry name" value="DUF3298"/>
    <property type="match status" value="1"/>
</dbReference>
<evidence type="ECO:0000259" key="2">
    <source>
        <dbReference type="Pfam" id="PF07833"/>
    </source>
</evidence>
<dbReference type="EMBL" id="MYFO01000041">
    <property type="protein sequence ID" value="TFE83921.1"/>
    <property type="molecule type" value="Genomic_DNA"/>
</dbReference>
<feature type="signal peptide" evidence="1">
    <location>
        <begin position="1"/>
        <end position="38"/>
    </location>
</feature>
<keyword evidence="1" id="KW-0732">Signal</keyword>
<sequence>MQPVTNRFHKRRPSWVRVPIVIALAAALGSALPAAGYAASDAAAAVETAAPIQLKTLNVQIAGQRTEVPGGISNDGDSYVGLAFLSDKLGLTTAWDGDTRTVSVSSESKTMNMHNESSIYELNGHEFYGVLSPYIIEGSTYVPLRFVLEQMGFHIGYDAAERLITIEPVQENALQLRNETIDDSSEGRTITIQYPQIEGWADAQASGKINAFLKQRALQAQSDAHALYKEATDGLSDEDRQFPFEDTLNYRITYNQDNKLSLYFETYNYTGGAHGMYDMEGHTFDLTTGEELTLQQAALGNPGYKAIINREINEQLAERDYDLLESFDTIGDEQRYFLQDDQIVVYFGLYEYTPYAVGMPEFQIPVAMFGKPAES</sequence>
<dbReference type="RefSeq" id="WP_134756700.1">
    <property type="nucleotide sequence ID" value="NZ_MYFO02000003.1"/>
</dbReference>
<dbReference type="InterPro" id="IPR037126">
    <property type="entry name" value="PdaC/RsiV-like_sf"/>
</dbReference>
<evidence type="ECO:0000259" key="4">
    <source>
        <dbReference type="Pfam" id="PF13739"/>
    </source>
</evidence>
<dbReference type="AlphaFoldDB" id="A0A4Y8PSY6"/>
<dbReference type="Pfam" id="PF13739">
    <property type="entry name" value="PdaC"/>
    <property type="match status" value="1"/>
</dbReference>
<dbReference type="Gene3D" id="3.30.565.40">
    <property type="entry name" value="Fervidobacterium nodosum Rt17-B1 like"/>
    <property type="match status" value="1"/>
</dbReference>
<evidence type="ECO:0000313" key="5">
    <source>
        <dbReference type="EMBL" id="TFE83921.1"/>
    </source>
</evidence>
<dbReference type="InterPro" id="IPR021729">
    <property type="entry name" value="DUF3298"/>
</dbReference>
<reference evidence="5 6" key="1">
    <citation type="submission" date="2017-03" db="EMBL/GenBank/DDBJ databases">
        <title>Isolation of Levoglucosan Utilizing Bacteria.</title>
        <authorList>
            <person name="Arya A.S."/>
        </authorList>
    </citation>
    <scope>NUCLEOTIDE SEQUENCE [LARGE SCALE GENOMIC DNA]</scope>
    <source>
        <strain evidence="5 6">MEC069</strain>
    </source>
</reference>
<feature type="domain" description="DUF3298" evidence="3">
    <location>
        <begin position="301"/>
        <end position="366"/>
    </location>
</feature>
<accession>A0A4Y8PSY6</accession>
<proteinExistence type="predicted"/>
<dbReference type="Proteomes" id="UP000298246">
    <property type="component" value="Unassembled WGS sequence"/>
</dbReference>